<dbReference type="EMBL" id="JAMQOS010000002">
    <property type="protein sequence ID" value="MDS0282280.1"/>
    <property type="molecule type" value="Genomic_DNA"/>
</dbReference>
<evidence type="ECO:0000256" key="7">
    <source>
        <dbReference type="SAM" id="Phobius"/>
    </source>
</evidence>
<keyword evidence="3" id="KW-0547">Nucleotide-binding</keyword>
<evidence type="ECO:0000256" key="6">
    <source>
        <dbReference type="ARBA" id="ARBA00023136"/>
    </source>
</evidence>
<sequence length="612" mass="68284">MAARKRRTVENSESAVDNSRRQFRSLIQVARYRPVLTVAIVGVGVCAAGLEAVGLSFILPIVELVQQSGDPAAEASGVLLAFVTLYRTLGVPFTLGTVVAGVSAILTIRWTATFVVRWLRGALVFDYTRELQVRAFENALDARIDYFDNQGSDGILNAIVTQSEYAGDVIQIVINFLEQLFLSLVYLAIAFVLAPYLTVFSIVFLGAFSVFFQYLLESGYDIGSRVADANERVQQTAQAGTQGIRDTKLFNLKAELFEDFITSVDQFAESGVKKTRNEEIIQSFYNLLTAVSVFLLIYLAITFADMSLGSLGIFLFAMFRLGPKASNLNSLFYKIENKLPHLVRTQEFIRELEANREPTEATEDVPETIEHVELDEVCFSYDDDQEEVLSNVSLEFERGEFIAFVGESGAGKSTIVSLLTRLYEPDTGEIRANGVPVQEMDINEWRERIAVVRQDPFIFNETLRYNLTIGNRNVSQDELEEVARIASVDTFLPELPNGYDSQLGDDGVRLSGGQKQRVAIARALLKDAEILVLDEATSNLDSNLEKQVQEAIESMDRDYAIVGIAHRLSTVKRADRIYTVDSGEIIESGRHEQLLEKSGQYAELYSIQSRTE</sequence>
<dbReference type="PANTHER" id="PTHR43394:SF1">
    <property type="entry name" value="ATP-BINDING CASSETTE SUB-FAMILY B MEMBER 10, MITOCHONDRIAL"/>
    <property type="match status" value="1"/>
</dbReference>
<dbReference type="Pfam" id="PF00005">
    <property type="entry name" value="ABC_tran"/>
    <property type="match status" value="1"/>
</dbReference>
<evidence type="ECO:0000313" key="11">
    <source>
        <dbReference type="Proteomes" id="UP001268864"/>
    </source>
</evidence>
<dbReference type="PROSITE" id="PS00211">
    <property type="entry name" value="ABC_TRANSPORTER_1"/>
    <property type="match status" value="1"/>
</dbReference>
<dbReference type="RefSeq" id="WP_310900109.1">
    <property type="nucleotide sequence ID" value="NZ_JAMQOS010000002.1"/>
</dbReference>
<dbReference type="Proteomes" id="UP001268864">
    <property type="component" value="Unassembled WGS sequence"/>
</dbReference>
<dbReference type="Pfam" id="PF00664">
    <property type="entry name" value="ABC_membrane"/>
    <property type="match status" value="1"/>
</dbReference>
<dbReference type="GO" id="GO:0005524">
    <property type="term" value="F:ATP binding"/>
    <property type="evidence" value="ECO:0007669"/>
    <property type="project" value="UniProtKB-KW"/>
</dbReference>
<feature type="transmembrane region" description="Helical" evidence="7">
    <location>
        <begin position="172"/>
        <end position="193"/>
    </location>
</feature>
<evidence type="ECO:0000259" key="8">
    <source>
        <dbReference type="PROSITE" id="PS50893"/>
    </source>
</evidence>
<dbReference type="InterPro" id="IPR017871">
    <property type="entry name" value="ABC_transporter-like_CS"/>
</dbReference>
<reference evidence="10 11" key="1">
    <citation type="submission" date="2022-06" db="EMBL/GenBank/DDBJ databases">
        <title>Halomicroarcula sp. a new haloarchaeum isolate from saline soil.</title>
        <authorList>
            <person name="Strakova D."/>
            <person name="Galisteo C."/>
            <person name="Sanchez-Porro C."/>
            <person name="Ventosa A."/>
        </authorList>
    </citation>
    <scope>NUCLEOTIDE SEQUENCE [LARGE SCALE GENOMIC DNA]</scope>
    <source>
        <strain evidence="10 11">S3CR25-11</strain>
    </source>
</reference>
<dbReference type="Gene3D" id="1.20.1560.10">
    <property type="entry name" value="ABC transporter type 1, transmembrane domain"/>
    <property type="match status" value="1"/>
</dbReference>
<feature type="domain" description="ABC transmembrane type-1" evidence="9">
    <location>
        <begin position="38"/>
        <end position="337"/>
    </location>
</feature>
<dbReference type="Gene3D" id="3.40.50.300">
    <property type="entry name" value="P-loop containing nucleotide triphosphate hydrolases"/>
    <property type="match status" value="1"/>
</dbReference>
<evidence type="ECO:0000256" key="4">
    <source>
        <dbReference type="ARBA" id="ARBA00022840"/>
    </source>
</evidence>
<dbReference type="InterPro" id="IPR003593">
    <property type="entry name" value="AAA+_ATPase"/>
</dbReference>
<name>A0ABU2FNE3_9EURY</name>
<organism evidence="10 11">
    <name type="scientific">Haloarcula onubensis</name>
    <dbReference type="NCBI Taxonomy" id="2950539"/>
    <lineage>
        <taxon>Archaea</taxon>
        <taxon>Methanobacteriati</taxon>
        <taxon>Methanobacteriota</taxon>
        <taxon>Stenosarchaea group</taxon>
        <taxon>Halobacteria</taxon>
        <taxon>Halobacteriales</taxon>
        <taxon>Haloarculaceae</taxon>
        <taxon>Haloarcula</taxon>
    </lineage>
</organism>
<dbReference type="PROSITE" id="PS50893">
    <property type="entry name" value="ABC_TRANSPORTER_2"/>
    <property type="match status" value="1"/>
</dbReference>
<feature type="transmembrane region" description="Helical" evidence="7">
    <location>
        <begin position="283"/>
        <end position="301"/>
    </location>
</feature>
<comment type="caution">
    <text evidence="10">The sequence shown here is derived from an EMBL/GenBank/DDBJ whole genome shotgun (WGS) entry which is preliminary data.</text>
</comment>
<dbReference type="SUPFAM" id="SSF52540">
    <property type="entry name" value="P-loop containing nucleoside triphosphate hydrolases"/>
    <property type="match status" value="1"/>
</dbReference>
<protein>
    <submittedName>
        <fullName evidence="10">ABC transporter ATP-binding protein/permease</fullName>
    </submittedName>
</protein>
<proteinExistence type="predicted"/>
<feature type="transmembrane region" description="Helical" evidence="7">
    <location>
        <begin position="35"/>
        <end position="59"/>
    </location>
</feature>
<feature type="transmembrane region" description="Helical" evidence="7">
    <location>
        <begin position="79"/>
        <end position="108"/>
    </location>
</feature>
<dbReference type="InterPro" id="IPR027417">
    <property type="entry name" value="P-loop_NTPase"/>
</dbReference>
<accession>A0ABU2FNE3</accession>
<dbReference type="SMART" id="SM00382">
    <property type="entry name" value="AAA"/>
    <property type="match status" value="1"/>
</dbReference>
<dbReference type="InterPro" id="IPR036640">
    <property type="entry name" value="ABC1_TM_sf"/>
</dbReference>
<feature type="domain" description="ABC transporter" evidence="8">
    <location>
        <begin position="372"/>
        <end position="607"/>
    </location>
</feature>
<evidence type="ECO:0000256" key="5">
    <source>
        <dbReference type="ARBA" id="ARBA00022989"/>
    </source>
</evidence>
<evidence type="ECO:0000256" key="3">
    <source>
        <dbReference type="ARBA" id="ARBA00022741"/>
    </source>
</evidence>
<keyword evidence="6 7" id="KW-0472">Membrane</keyword>
<keyword evidence="11" id="KW-1185">Reference proteome</keyword>
<dbReference type="InterPro" id="IPR003439">
    <property type="entry name" value="ABC_transporter-like_ATP-bd"/>
</dbReference>
<dbReference type="InterPro" id="IPR039421">
    <property type="entry name" value="Type_1_exporter"/>
</dbReference>
<dbReference type="PROSITE" id="PS50929">
    <property type="entry name" value="ABC_TM1F"/>
    <property type="match status" value="1"/>
</dbReference>
<evidence type="ECO:0000256" key="2">
    <source>
        <dbReference type="ARBA" id="ARBA00022692"/>
    </source>
</evidence>
<keyword evidence="2 7" id="KW-0812">Transmembrane</keyword>
<keyword evidence="4 10" id="KW-0067">ATP-binding</keyword>
<dbReference type="PANTHER" id="PTHR43394">
    <property type="entry name" value="ATP-DEPENDENT PERMEASE MDL1, MITOCHONDRIAL"/>
    <property type="match status" value="1"/>
</dbReference>
<dbReference type="SUPFAM" id="SSF90123">
    <property type="entry name" value="ABC transporter transmembrane region"/>
    <property type="match status" value="1"/>
</dbReference>
<evidence type="ECO:0000259" key="9">
    <source>
        <dbReference type="PROSITE" id="PS50929"/>
    </source>
</evidence>
<keyword evidence="5 7" id="KW-1133">Transmembrane helix</keyword>
<feature type="transmembrane region" description="Helical" evidence="7">
    <location>
        <begin position="199"/>
        <end position="216"/>
    </location>
</feature>
<gene>
    <name evidence="10" type="ORF">NDI86_09090</name>
</gene>
<evidence type="ECO:0000256" key="1">
    <source>
        <dbReference type="ARBA" id="ARBA00004141"/>
    </source>
</evidence>
<dbReference type="InterPro" id="IPR011527">
    <property type="entry name" value="ABC1_TM_dom"/>
</dbReference>
<comment type="subcellular location">
    <subcellularLocation>
        <location evidence="1">Membrane</location>
        <topology evidence="1">Multi-pass membrane protein</topology>
    </subcellularLocation>
</comment>
<evidence type="ECO:0000313" key="10">
    <source>
        <dbReference type="EMBL" id="MDS0282280.1"/>
    </source>
</evidence>